<dbReference type="InterPro" id="IPR043502">
    <property type="entry name" value="DNA/RNA_pol_sf"/>
</dbReference>
<dbReference type="PROSITE" id="PS50878">
    <property type="entry name" value="RT_POL"/>
    <property type="match status" value="1"/>
</dbReference>
<dbReference type="PANTHER" id="PTHR47027">
    <property type="entry name" value="REVERSE TRANSCRIPTASE DOMAIN-CONTAINING PROTEIN"/>
    <property type="match status" value="1"/>
</dbReference>
<evidence type="ECO:0000259" key="1">
    <source>
        <dbReference type="PROSITE" id="PS50878"/>
    </source>
</evidence>
<name>A0AAQ4Q947_GASAC</name>
<organism evidence="2 3">
    <name type="scientific">Gasterosteus aculeatus aculeatus</name>
    <name type="common">three-spined stickleback</name>
    <dbReference type="NCBI Taxonomy" id="481459"/>
    <lineage>
        <taxon>Eukaryota</taxon>
        <taxon>Metazoa</taxon>
        <taxon>Chordata</taxon>
        <taxon>Craniata</taxon>
        <taxon>Vertebrata</taxon>
        <taxon>Euteleostomi</taxon>
        <taxon>Actinopterygii</taxon>
        <taxon>Neopterygii</taxon>
        <taxon>Teleostei</taxon>
        <taxon>Neoteleostei</taxon>
        <taxon>Acanthomorphata</taxon>
        <taxon>Eupercaria</taxon>
        <taxon>Perciformes</taxon>
        <taxon>Cottioidei</taxon>
        <taxon>Gasterosteales</taxon>
        <taxon>Gasterosteidae</taxon>
        <taxon>Gasterosteus</taxon>
    </lineage>
</organism>
<dbReference type="CDD" id="cd01650">
    <property type="entry name" value="RT_nLTR_like"/>
    <property type="match status" value="1"/>
</dbReference>
<sequence>MTRLFNIAWKSGIVPKEWQTGVVVPLFKKRDQRVCANYRGITLLSLPGKVYSKVLERRVRLIVKPRIKEGQCGFHPGRGTMDQLFTLSRIMERAWEYAHPVYMCFVDLEKAYDRVLREKLWEVLQEYEVKGSLLGAIQSLCAQSESCVRVLGSKSKAFPAGVGLRQGCALSPILFVVFMDRISRRSRGEEGLQFGRLRISSLVFADNVVLMGSSVCDRQLSLERFAVECEAVGMRMMWS</sequence>
<reference evidence="2 3" key="1">
    <citation type="journal article" date="2021" name="G3 (Bethesda)">
        <title>Improved contiguity of the threespine stickleback genome using long-read sequencing.</title>
        <authorList>
            <person name="Nath S."/>
            <person name="Shaw D.E."/>
            <person name="White M.A."/>
        </authorList>
    </citation>
    <scope>NUCLEOTIDE SEQUENCE [LARGE SCALE GENOMIC DNA]</scope>
    <source>
        <strain evidence="2 3">Lake Benthic</strain>
    </source>
</reference>
<dbReference type="Ensembl" id="ENSGACT00000054104.1">
    <property type="protein sequence ID" value="ENSGACP00000047432.1"/>
    <property type="gene ID" value="ENSGACG00000030351.1"/>
</dbReference>
<dbReference type="SUPFAM" id="SSF56672">
    <property type="entry name" value="DNA/RNA polymerases"/>
    <property type="match status" value="1"/>
</dbReference>
<dbReference type="Pfam" id="PF00078">
    <property type="entry name" value="RVT_1"/>
    <property type="match status" value="1"/>
</dbReference>
<accession>A0AAQ4Q947</accession>
<reference evidence="2" key="3">
    <citation type="submission" date="2025-09" db="UniProtKB">
        <authorList>
            <consortium name="Ensembl"/>
        </authorList>
    </citation>
    <scope>IDENTIFICATION</scope>
</reference>
<proteinExistence type="predicted"/>
<dbReference type="Proteomes" id="UP000007635">
    <property type="component" value="Chromosome IX"/>
</dbReference>
<feature type="domain" description="Reverse transcriptase" evidence="1">
    <location>
        <begin position="7"/>
        <end position="239"/>
    </location>
</feature>
<evidence type="ECO:0000313" key="2">
    <source>
        <dbReference type="Ensembl" id="ENSGACP00000047432.1"/>
    </source>
</evidence>
<keyword evidence="3" id="KW-1185">Reference proteome</keyword>
<dbReference type="AlphaFoldDB" id="A0AAQ4Q947"/>
<dbReference type="PANTHER" id="PTHR47027:SF30">
    <property type="entry name" value="THAP-TYPE DOMAIN-CONTAINING PROTEIN"/>
    <property type="match status" value="1"/>
</dbReference>
<reference evidence="2" key="2">
    <citation type="submission" date="2025-08" db="UniProtKB">
        <authorList>
            <consortium name="Ensembl"/>
        </authorList>
    </citation>
    <scope>IDENTIFICATION</scope>
</reference>
<dbReference type="GeneTree" id="ENSGT01150000286929"/>
<evidence type="ECO:0000313" key="3">
    <source>
        <dbReference type="Proteomes" id="UP000007635"/>
    </source>
</evidence>
<protein>
    <recommendedName>
        <fullName evidence="1">Reverse transcriptase domain-containing protein</fullName>
    </recommendedName>
</protein>
<dbReference type="InterPro" id="IPR000477">
    <property type="entry name" value="RT_dom"/>
</dbReference>